<organism evidence="3">
    <name type="scientific">Hydatigena taeniaeformis</name>
    <name type="common">Feline tapeworm</name>
    <name type="synonym">Taenia taeniaeformis</name>
    <dbReference type="NCBI Taxonomy" id="6205"/>
    <lineage>
        <taxon>Eukaryota</taxon>
        <taxon>Metazoa</taxon>
        <taxon>Spiralia</taxon>
        <taxon>Lophotrochozoa</taxon>
        <taxon>Platyhelminthes</taxon>
        <taxon>Cestoda</taxon>
        <taxon>Eucestoda</taxon>
        <taxon>Cyclophyllidea</taxon>
        <taxon>Taeniidae</taxon>
        <taxon>Hydatigera</taxon>
    </lineage>
</organism>
<evidence type="ECO:0000313" key="2">
    <source>
        <dbReference type="Proteomes" id="UP000274429"/>
    </source>
</evidence>
<accession>A0A0R3X6I7</accession>
<proteinExistence type="predicted"/>
<dbReference type="EMBL" id="UYWX01020682">
    <property type="protein sequence ID" value="VDM33829.1"/>
    <property type="molecule type" value="Genomic_DNA"/>
</dbReference>
<reference evidence="1 2" key="2">
    <citation type="submission" date="2018-11" db="EMBL/GenBank/DDBJ databases">
        <authorList>
            <consortium name="Pathogen Informatics"/>
        </authorList>
    </citation>
    <scope>NUCLEOTIDE SEQUENCE [LARGE SCALE GENOMIC DNA]</scope>
</reference>
<keyword evidence="2" id="KW-1185">Reference proteome</keyword>
<evidence type="ECO:0000313" key="3">
    <source>
        <dbReference type="WBParaSite" id="TTAC_0000912301-mRNA-1"/>
    </source>
</evidence>
<gene>
    <name evidence="1" type="ORF">TTAC_LOCUS9108</name>
</gene>
<sequence>MHLQARVSCTNDNKRSGYHRVSAFNFIKKALQVLQANKSSSSSSSSPAYNNSKSQWNLAPAHCGTMPQVSADAVLLRCGVEEARQKRK</sequence>
<dbReference type="WBParaSite" id="TTAC_0000912301-mRNA-1">
    <property type="protein sequence ID" value="TTAC_0000912301-mRNA-1"/>
    <property type="gene ID" value="TTAC_0000912301"/>
</dbReference>
<name>A0A0R3X6I7_HYDTA</name>
<protein>
    <submittedName>
        <fullName evidence="3">Ovule protein</fullName>
    </submittedName>
</protein>
<dbReference type="AlphaFoldDB" id="A0A0R3X6I7"/>
<dbReference type="Proteomes" id="UP000274429">
    <property type="component" value="Unassembled WGS sequence"/>
</dbReference>
<evidence type="ECO:0000313" key="1">
    <source>
        <dbReference type="EMBL" id="VDM33829.1"/>
    </source>
</evidence>
<reference evidence="3" key="1">
    <citation type="submission" date="2017-02" db="UniProtKB">
        <authorList>
            <consortium name="WormBaseParasite"/>
        </authorList>
    </citation>
    <scope>IDENTIFICATION</scope>
</reference>